<evidence type="ECO:0000313" key="12">
    <source>
        <dbReference type="RefSeq" id="XP_031558331.1"/>
    </source>
</evidence>
<dbReference type="GO" id="GO:0051028">
    <property type="term" value="P:mRNA transport"/>
    <property type="evidence" value="ECO:0007669"/>
    <property type="project" value="UniProtKB-KW"/>
</dbReference>
<gene>
    <name evidence="12" type="primary">LOC116294809</name>
</gene>
<dbReference type="OrthoDB" id="344345at2759"/>
<comment type="subcellular location">
    <subcellularLocation>
        <location evidence="1">Nucleus</location>
        <location evidence="1">Nuclear pore complex</location>
    </subcellularLocation>
</comment>
<feature type="domain" description="Nucleoporin NSP1-like C-terminal" evidence="10">
    <location>
        <begin position="278"/>
        <end position="344"/>
    </location>
</feature>
<accession>A0A6P8HS89</accession>
<evidence type="ECO:0000256" key="4">
    <source>
        <dbReference type="ARBA" id="ARBA00022816"/>
    </source>
</evidence>
<keyword evidence="7" id="KW-0906">Nuclear pore complex</keyword>
<evidence type="ECO:0000256" key="6">
    <source>
        <dbReference type="ARBA" id="ARBA00023010"/>
    </source>
</evidence>
<evidence type="ECO:0000256" key="1">
    <source>
        <dbReference type="ARBA" id="ARBA00004567"/>
    </source>
</evidence>
<keyword evidence="11" id="KW-1185">Reference proteome</keyword>
<evidence type="ECO:0000256" key="9">
    <source>
        <dbReference type="SAM" id="MobiDB-lite"/>
    </source>
</evidence>
<dbReference type="PANTHER" id="PTHR12084">
    <property type="entry name" value="NUCLEAR PORE GLYCOPROTEIN P62-RELATED"/>
    <property type="match status" value="1"/>
</dbReference>
<evidence type="ECO:0000259" key="10">
    <source>
        <dbReference type="Pfam" id="PF05064"/>
    </source>
</evidence>
<name>A0A6P8HS89_ACTTE</name>
<evidence type="ECO:0000256" key="3">
    <source>
        <dbReference type="ARBA" id="ARBA00022448"/>
    </source>
</evidence>
<feature type="region of interest" description="Disordered" evidence="9">
    <location>
        <begin position="150"/>
        <end position="174"/>
    </location>
</feature>
<dbReference type="RefSeq" id="XP_031558331.1">
    <property type="nucleotide sequence ID" value="XM_031702471.1"/>
</dbReference>
<reference evidence="12" key="1">
    <citation type="submission" date="2025-08" db="UniProtKB">
        <authorList>
            <consortium name="RefSeq"/>
        </authorList>
    </citation>
    <scope>IDENTIFICATION</scope>
    <source>
        <tissue evidence="12">Tentacle</tissue>
    </source>
</reference>
<dbReference type="GO" id="GO:0005543">
    <property type="term" value="F:phospholipid binding"/>
    <property type="evidence" value="ECO:0007669"/>
    <property type="project" value="TreeGrafter"/>
</dbReference>
<evidence type="ECO:0000256" key="8">
    <source>
        <dbReference type="ARBA" id="ARBA00023242"/>
    </source>
</evidence>
<dbReference type="InterPro" id="IPR007758">
    <property type="entry name" value="Nucleoporin_NSP1_C"/>
</dbReference>
<dbReference type="Pfam" id="PF05064">
    <property type="entry name" value="Nsp1_C"/>
    <property type="match status" value="1"/>
</dbReference>
<dbReference type="PANTHER" id="PTHR12084:SF0">
    <property type="entry name" value="NUCLEAR PORE GLYCOPROTEIN P62"/>
    <property type="match status" value="1"/>
</dbReference>
<feature type="region of interest" description="Disordered" evidence="9">
    <location>
        <begin position="1"/>
        <end position="22"/>
    </location>
</feature>
<comment type="similarity">
    <text evidence="2">Belongs to the nucleoporin NSP1/NUP62 family.</text>
</comment>
<keyword evidence="4" id="KW-0509">mRNA transport</keyword>
<dbReference type="InterPro" id="IPR026010">
    <property type="entry name" value="NSP1/NUP62"/>
</dbReference>
<evidence type="ECO:0000313" key="11">
    <source>
        <dbReference type="Proteomes" id="UP000515163"/>
    </source>
</evidence>
<dbReference type="Gene3D" id="1.20.5.170">
    <property type="match status" value="1"/>
</dbReference>
<proteinExistence type="inferred from homology"/>
<keyword evidence="3" id="KW-0813">Transport</keyword>
<dbReference type="AlphaFoldDB" id="A0A6P8HS89"/>
<feature type="unsure residue" description="D or N" evidence="12">
    <location>
        <position position="428"/>
    </location>
</feature>
<keyword evidence="5" id="KW-0653">Protein transport</keyword>
<dbReference type="GO" id="GO:0006606">
    <property type="term" value="P:protein import into nucleus"/>
    <property type="evidence" value="ECO:0007669"/>
    <property type="project" value="TreeGrafter"/>
</dbReference>
<dbReference type="GO" id="GO:0006405">
    <property type="term" value="P:RNA export from nucleus"/>
    <property type="evidence" value="ECO:0007669"/>
    <property type="project" value="TreeGrafter"/>
</dbReference>
<dbReference type="GO" id="GO:0044613">
    <property type="term" value="C:nuclear pore central transport channel"/>
    <property type="evidence" value="ECO:0007669"/>
    <property type="project" value="TreeGrafter"/>
</dbReference>
<keyword evidence="8" id="KW-0539">Nucleus</keyword>
<dbReference type="Proteomes" id="UP000515163">
    <property type="component" value="Unplaced"/>
</dbReference>
<evidence type="ECO:0000256" key="2">
    <source>
        <dbReference type="ARBA" id="ARBA00005911"/>
    </source>
</evidence>
<protein>
    <submittedName>
        <fullName evidence="12">Nuclear pore glycoprotein p62-like isoform X2</fullName>
    </submittedName>
</protein>
<evidence type="ECO:0000256" key="7">
    <source>
        <dbReference type="ARBA" id="ARBA00023132"/>
    </source>
</evidence>
<sequence>MFGQTGQPVVKPQGGFTFGSGSTSSGAIPGNSAFAFGSPSVGSGSTTSTTSGFILGNTSTAASSVPASKPFYFGSGASITTPSFSLGGLSGGPTTATAASAPAPNISIGSTPSQKAGGLFGSVPSASTNTASALSTGGFTFGGSGTSSVQGSSAATTSTTGISSTPSMFTSAPQATATAPSLGLAISTASSGQGFKLGTASTAATGLGSTQASGGLGFGLAKTSNTLAGTTSTTLGIASTGAGTGTALPSFGAHSTSKAATSVLPTAQTTASTAGITTSSTPQLSYKQLEEHINKWVSDLEDHERTFLDQAAQVNAWDRLLIDNGEKITELNDNVESVKAEQKRYGLAKDVDGQLKQMVGDLKSIIEHLNKAGSTQQENNDPIIQVAKILNAHMNSLQWIDQNAALLQRKVDEVSSLSEIRRKEQERDFRLAFD</sequence>
<evidence type="ECO:0000256" key="5">
    <source>
        <dbReference type="ARBA" id="ARBA00022927"/>
    </source>
</evidence>
<organism evidence="11 12">
    <name type="scientific">Actinia tenebrosa</name>
    <name type="common">Australian red waratah sea anemone</name>
    <dbReference type="NCBI Taxonomy" id="6105"/>
    <lineage>
        <taxon>Eukaryota</taxon>
        <taxon>Metazoa</taxon>
        <taxon>Cnidaria</taxon>
        <taxon>Anthozoa</taxon>
        <taxon>Hexacorallia</taxon>
        <taxon>Actiniaria</taxon>
        <taxon>Actiniidae</taxon>
        <taxon>Actinia</taxon>
    </lineage>
</organism>
<dbReference type="GO" id="GO:0017056">
    <property type="term" value="F:structural constituent of nuclear pore"/>
    <property type="evidence" value="ECO:0007669"/>
    <property type="project" value="InterPro"/>
</dbReference>
<keyword evidence="6" id="KW-0811">Translocation</keyword>